<comment type="caution">
    <text evidence="2">The sequence shown here is derived from an EMBL/GenBank/DDBJ whole genome shotgun (WGS) entry which is preliminary data.</text>
</comment>
<dbReference type="EMBL" id="NEEU01000004">
    <property type="protein sequence ID" value="PJD74704.1"/>
    <property type="molecule type" value="Genomic_DNA"/>
</dbReference>
<feature type="transmembrane region" description="Helical" evidence="1">
    <location>
        <begin position="70"/>
        <end position="89"/>
    </location>
</feature>
<name>A0A2J0PJH8_9ENTR</name>
<reference evidence="2 3" key="1">
    <citation type="journal article" date="2017" name="J. Antimicrob. Chemother.">
        <title>Characterization of the population structure, drug resistance mechanisms and plasmids of the community-associated Enterobacter cloacae complex in China.</title>
        <authorList>
            <person name="Zhou K."/>
            <person name="Yu W."/>
            <person name="Cao X."/>
            <person name="Shen P."/>
            <person name="Lu H."/>
            <person name="Luo Q."/>
            <person name="Rossen J.W.A."/>
            <person name="Xiao Y."/>
        </authorList>
    </citation>
    <scope>NUCLEOTIDE SEQUENCE [LARGE SCALE GENOMIC DNA]</scope>
    <source>
        <strain evidence="2">ECC1097</strain>
    </source>
</reference>
<proteinExistence type="predicted"/>
<protein>
    <recommendedName>
        <fullName evidence="4">Inner membrane protein</fullName>
    </recommendedName>
</protein>
<evidence type="ECO:0008006" key="4">
    <source>
        <dbReference type="Google" id="ProtNLM"/>
    </source>
</evidence>
<keyword evidence="1" id="KW-0472">Membrane</keyword>
<feature type="transmembrane region" description="Helical" evidence="1">
    <location>
        <begin position="40"/>
        <end position="58"/>
    </location>
</feature>
<dbReference type="AlphaFoldDB" id="A0A2J0PJH8"/>
<accession>A0A2J0PJH8</accession>
<evidence type="ECO:0000256" key="1">
    <source>
        <dbReference type="SAM" id="Phobius"/>
    </source>
</evidence>
<keyword evidence="1" id="KW-0812">Transmembrane</keyword>
<feature type="transmembrane region" description="Helical" evidence="1">
    <location>
        <begin position="12"/>
        <end position="34"/>
    </location>
</feature>
<evidence type="ECO:0000313" key="2">
    <source>
        <dbReference type="EMBL" id="PJD74704.1"/>
    </source>
</evidence>
<evidence type="ECO:0000313" key="3">
    <source>
        <dbReference type="Proteomes" id="UP000230495"/>
    </source>
</evidence>
<dbReference type="RefSeq" id="WP_047363556.1">
    <property type="nucleotide sequence ID" value="NZ_FJYB01000002.1"/>
</dbReference>
<gene>
    <name evidence="2" type="ORF">B9Q37_12490</name>
</gene>
<organism evidence="2">
    <name type="scientific">Enterobacter kobei</name>
    <dbReference type="NCBI Taxonomy" id="208224"/>
    <lineage>
        <taxon>Bacteria</taxon>
        <taxon>Pseudomonadati</taxon>
        <taxon>Pseudomonadota</taxon>
        <taxon>Gammaproteobacteria</taxon>
        <taxon>Enterobacterales</taxon>
        <taxon>Enterobacteriaceae</taxon>
        <taxon>Enterobacter</taxon>
        <taxon>Enterobacter cloacae complex</taxon>
    </lineage>
</organism>
<sequence>MNWKNEFQPEHLGFRIAVSIVAVVVYFTALRLAFSYREDNFQLALTFLALGVTALQAAISNLKITSAWKIGASFVLILLPAIIAILPLIL</sequence>
<dbReference type="Proteomes" id="UP000230495">
    <property type="component" value="Unassembled WGS sequence"/>
</dbReference>
<dbReference type="OrthoDB" id="9987602at2"/>
<keyword evidence="1" id="KW-1133">Transmembrane helix</keyword>